<dbReference type="AlphaFoldDB" id="A0A1M5GF95"/>
<keyword evidence="1" id="KW-0472">Membrane</keyword>
<dbReference type="STRING" id="1121884.SAMN02745131_04129"/>
<organism evidence="2 3">
    <name type="scientific">Flavisolibacter ginsengisoli DSM 18119</name>
    <dbReference type="NCBI Taxonomy" id="1121884"/>
    <lineage>
        <taxon>Bacteria</taxon>
        <taxon>Pseudomonadati</taxon>
        <taxon>Bacteroidota</taxon>
        <taxon>Chitinophagia</taxon>
        <taxon>Chitinophagales</taxon>
        <taxon>Chitinophagaceae</taxon>
        <taxon>Flavisolibacter</taxon>
    </lineage>
</organism>
<gene>
    <name evidence="2" type="ORF">SAMN02745131_04129</name>
</gene>
<keyword evidence="3" id="KW-1185">Reference proteome</keyword>
<sequence length="176" mass="19163">MFIPGILITLVTFPGVIVHELAHQLFCRLYKIPVFEVVYFQAKNPAGYVLHEAPANKWQSLMIGIGPFIVNTLLGAFIALPAALPVMEFNNGGPLDYVLLYLGLSIAMHAFPSTGDAQSIWNSLKEEGTPIWVKIVAYPIVGLIYLGALGSFFWLDLLYGIGVVVGLPHLIIGLLG</sequence>
<dbReference type="RefSeq" id="WP_072837237.1">
    <property type="nucleotide sequence ID" value="NZ_FQUU01000031.1"/>
</dbReference>
<dbReference type="OrthoDB" id="258743at2"/>
<accession>A0A1M5GF95</accession>
<reference evidence="2 3" key="1">
    <citation type="submission" date="2016-11" db="EMBL/GenBank/DDBJ databases">
        <authorList>
            <person name="Jaros S."/>
            <person name="Januszkiewicz K."/>
            <person name="Wedrychowicz H."/>
        </authorList>
    </citation>
    <scope>NUCLEOTIDE SEQUENCE [LARGE SCALE GENOMIC DNA]</scope>
    <source>
        <strain evidence="2 3">DSM 18119</strain>
    </source>
</reference>
<dbReference type="Proteomes" id="UP000184048">
    <property type="component" value="Unassembled WGS sequence"/>
</dbReference>
<dbReference type="InterPro" id="IPR021683">
    <property type="entry name" value="DUF3267"/>
</dbReference>
<name>A0A1M5GF95_9BACT</name>
<proteinExistence type="predicted"/>
<evidence type="ECO:0000313" key="3">
    <source>
        <dbReference type="Proteomes" id="UP000184048"/>
    </source>
</evidence>
<evidence type="ECO:0000256" key="1">
    <source>
        <dbReference type="SAM" id="Phobius"/>
    </source>
</evidence>
<dbReference type="Pfam" id="PF11667">
    <property type="entry name" value="DUF3267"/>
    <property type="match status" value="1"/>
</dbReference>
<keyword evidence="1" id="KW-1133">Transmembrane helix</keyword>
<feature type="transmembrane region" description="Helical" evidence="1">
    <location>
        <begin position="131"/>
        <end position="151"/>
    </location>
</feature>
<evidence type="ECO:0000313" key="2">
    <source>
        <dbReference type="EMBL" id="SHG02172.1"/>
    </source>
</evidence>
<feature type="transmembrane region" description="Helical" evidence="1">
    <location>
        <begin position="95"/>
        <end position="111"/>
    </location>
</feature>
<feature type="transmembrane region" description="Helical" evidence="1">
    <location>
        <begin position="61"/>
        <end position="83"/>
    </location>
</feature>
<protein>
    <submittedName>
        <fullName evidence="2">Putative zincin peptidase</fullName>
    </submittedName>
</protein>
<feature type="transmembrane region" description="Helical" evidence="1">
    <location>
        <begin position="157"/>
        <end position="175"/>
    </location>
</feature>
<keyword evidence="1" id="KW-0812">Transmembrane</keyword>
<dbReference type="EMBL" id="FQUU01000031">
    <property type="protein sequence ID" value="SHG02172.1"/>
    <property type="molecule type" value="Genomic_DNA"/>
</dbReference>